<dbReference type="Pfam" id="PF03756">
    <property type="entry name" value="AfsA"/>
    <property type="match status" value="2"/>
</dbReference>
<feature type="region of interest" description="Disordered" evidence="1">
    <location>
        <begin position="299"/>
        <end position="320"/>
    </location>
</feature>
<dbReference type="RefSeq" id="WP_103936570.1">
    <property type="nucleotide sequence ID" value="NZ_FNVO01000002.1"/>
</dbReference>
<organism evidence="3 4">
    <name type="scientific">Thermomonospora echinospora</name>
    <dbReference type="NCBI Taxonomy" id="1992"/>
    <lineage>
        <taxon>Bacteria</taxon>
        <taxon>Bacillati</taxon>
        <taxon>Actinomycetota</taxon>
        <taxon>Actinomycetes</taxon>
        <taxon>Streptosporangiales</taxon>
        <taxon>Thermomonosporaceae</taxon>
        <taxon>Thermomonospora</taxon>
    </lineage>
</organism>
<evidence type="ECO:0000313" key="4">
    <source>
        <dbReference type="Proteomes" id="UP000236723"/>
    </source>
</evidence>
<gene>
    <name evidence="3" type="ORF">SAMN04489712_102299</name>
</gene>
<dbReference type="OrthoDB" id="7838374at2"/>
<name>A0A1H5VEZ2_9ACTN</name>
<evidence type="ECO:0000259" key="2">
    <source>
        <dbReference type="Pfam" id="PF03756"/>
    </source>
</evidence>
<feature type="domain" description="A-factor biosynthesis hotdog" evidence="2">
    <location>
        <begin position="24"/>
        <end position="170"/>
    </location>
</feature>
<evidence type="ECO:0000256" key="1">
    <source>
        <dbReference type="SAM" id="MobiDB-lite"/>
    </source>
</evidence>
<accession>A0A1H5VEZ2</accession>
<dbReference type="AlphaFoldDB" id="A0A1H5VEZ2"/>
<feature type="domain" description="A-factor biosynthesis hotdog" evidence="2">
    <location>
        <begin position="209"/>
        <end position="338"/>
    </location>
</feature>
<protein>
    <submittedName>
        <fullName evidence="3">A-factor biosynthesis hotdog domain-containing protein</fullName>
    </submittedName>
</protein>
<evidence type="ECO:0000313" key="3">
    <source>
        <dbReference type="EMBL" id="SEF85935.1"/>
    </source>
</evidence>
<dbReference type="InterPro" id="IPR005509">
    <property type="entry name" value="AfsA_hotdog_dom"/>
</dbReference>
<keyword evidence="4" id="KW-1185">Reference proteome</keyword>
<sequence length="351" mass="37341">MAAGQEVAAPPADFGYTRTVDRTLVHRAAVSEVFVTDIRTVAELDEAGLSGGRAWVAAQLPLSHAYYSDHIQEPALFDPLLLLEACRQAAICGTHAHAGIPVGTSIVVGTFTLELDDLPGLAVGERPGELAVDTEFVGKPTRRGRLRNVGVEQRLYLGGAPVGRHSMQVMMLTARQYEVLREAGRDTPAPWTTDYVGKPRTGLVEPRRVGRVHPGNVVLADPVREGGAVSARLAPDFANRGLFDHDYDHLPAMILAEAARQLALLALDGGGTGRQVAALTARFGRFAELDAPLTATAVVDPPDGPAGPSEPSGPDGGRVRLRVDFTQNSTEVAAFSLTLADLSRAAERNER</sequence>
<proteinExistence type="predicted"/>
<reference evidence="4" key="1">
    <citation type="submission" date="2016-10" db="EMBL/GenBank/DDBJ databases">
        <authorList>
            <person name="Varghese N."/>
            <person name="Submissions S."/>
        </authorList>
    </citation>
    <scope>NUCLEOTIDE SEQUENCE [LARGE SCALE GENOMIC DNA]</scope>
    <source>
        <strain evidence="4">DSM 43163</strain>
    </source>
</reference>
<dbReference type="Proteomes" id="UP000236723">
    <property type="component" value="Unassembled WGS sequence"/>
</dbReference>
<dbReference type="EMBL" id="FNVO01000002">
    <property type="protein sequence ID" value="SEF85935.1"/>
    <property type="molecule type" value="Genomic_DNA"/>
</dbReference>